<dbReference type="Proteomes" id="UP000541444">
    <property type="component" value="Unassembled WGS sequence"/>
</dbReference>
<organism evidence="3 4">
    <name type="scientific">Kingdonia uniflora</name>
    <dbReference type="NCBI Taxonomy" id="39325"/>
    <lineage>
        <taxon>Eukaryota</taxon>
        <taxon>Viridiplantae</taxon>
        <taxon>Streptophyta</taxon>
        <taxon>Embryophyta</taxon>
        <taxon>Tracheophyta</taxon>
        <taxon>Spermatophyta</taxon>
        <taxon>Magnoliopsida</taxon>
        <taxon>Ranunculales</taxon>
        <taxon>Circaeasteraceae</taxon>
        <taxon>Kingdonia</taxon>
    </lineage>
</organism>
<accession>A0A7J7PA35</accession>
<dbReference type="GO" id="GO:0003924">
    <property type="term" value="F:GTPase activity"/>
    <property type="evidence" value="ECO:0007669"/>
    <property type="project" value="InterPro"/>
</dbReference>
<comment type="caution">
    <text evidence="3">The sequence shown here is derived from an EMBL/GenBank/DDBJ whole genome shotgun (WGS) entry which is preliminary data.</text>
</comment>
<dbReference type="Gene3D" id="1.20.120.1240">
    <property type="entry name" value="Dynamin, middle domain"/>
    <property type="match status" value="1"/>
</dbReference>
<dbReference type="InterPro" id="IPR000375">
    <property type="entry name" value="Dynamin_stalk"/>
</dbReference>
<feature type="domain" description="GED" evidence="2">
    <location>
        <begin position="235"/>
        <end position="328"/>
    </location>
</feature>
<dbReference type="GO" id="GO:0005525">
    <property type="term" value="F:GTP binding"/>
    <property type="evidence" value="ECO:0007669"/>
    <property type="project" value="InterPro"/>
</dbReference>
<dbReference type="GO" id="GO:0008017">
    <property type="term" value="F:microtubule binding"/>
    <property type="evidence" value="ECO:0007669"/>
    <property type="project" value="TreeGrafter"/>
</dbReference>
<gene>
    <name evidence="3" type="ORF">GIB67_023560</name>
</gene>
<dbReference type="SMART" id="SM00302">
    <property type="entry name" value="GED"/>
    <property type="match status" value="1"/>
</dbReference>
<dbReference type="Pfam" id="PF01031">
    <property type="entry name" value="Dynamin_M"/>
    <property type="match status" value="1"/>
</dbReference>
<evidence type="ECO:0000313" key="3">
    <source>
        <dbReference type="EMBL" id="KAF6176269.1"/>
    </source>
</evidence>
<dbReference type="InterPro" id="IPR022812">
    <property type="entry name" value="Dynamin"/>
</dbReference>
<dbReference type="EMBL" id="JACGCM010000119">
    <property type="protein sequence ID" value="KAF6176269.1"/>
    <property type="molecule type" value="Genomic_DNA"/>
</dbReference>
<dbReference type="OrthoDB" id="5061070at2759"/>
<dbReference type="PANTHER" id="PTHR11566:SF173">
    <property type="entry name" value="DYNAMIN-RELATED PROTEIN 4C"/>
    <property type="match status" value="1"/>
</dbReference>
<dbReference type="Pfam" id="PF02212">
    <property type="entry name" value="GED"/>
    <property type="match status" value="1"/>
</dbReference>
<evidence type="ECO:0000256" key="1">
    <source>
        <dbReference type="SAM" id="Coils"/>
    </source>
</evidence>
<dbReference type="GO" id="GO:0005874">
    <property type="term" value="C:microtubule"/>
    <property type="evidence" value="ECO:0007669"/>
    <property type="project" value="TreeGrafter"/>
</dbReference>
<dbReference type="PANTHER" id="PTHR11566">
    <property type="entry name" value="DYNAMIN"/>
    <property type="match status" value="1"/>
</dbReference>
<sequence>MNLLPQKLSSVADAVTAFMRVIGGTKESLRKILLRGEFEEYPDEVEMHCTARMAEMLDAYSKELHVKSESCTDDFLMEEIRVLVETKGIGLPNFLPRSAFLTMLQRKVNQISDIPVEFVEKMWIYVEQVVVRVLMLHSQCYPQLQSLTRRAAHNLMLDMRSKAVDRVKEMVEMEKLTDYTCNPEYMSAWNALMLDQDCFMRILNDTSKPTIIKLAVFGEVEIKHLRAHLSVVQQAFDMKMRLTAYWKIVLRRLVDGLGLHFLFMIQNLVNKEMEGVVVGELMSPYGGGIERMLEESPSVATRREKLNRSIKLLKNSKEVVANIMDRIAASQGDDVVLQHVGGAEELCNGVSNLGDILIASLAWHSEWHSEWLELADVNCDDYKEVSLGVMSLLLFNLEPVVMMVGRTERGGGRERRNAVCPLESVSFIVVEGFRAHQLFGEVATAHIEDDDEKAGVEMVSTRGQVQEYFGKSCVNRQPLLPVEPRYEELSEVEVKEVEKEFIKMAELIHIDDKEIFENLANAEPLLINVIACAQKLSGRYWVGSSSVDVASVDQFKVAPRNVEVLDEEGTETDVDHEPHDSDQEGYRYLARFLKRPLFYDMVSTRGQYNDERLLISGNYEFGKKNPGEPLKRNTFHLALKEIDRSSNVEEKLYNIQKGYYSRIDNLVIDQEKVDTLFQEASLKRTRSKGTEVSVIYGKISNKRTADSSLPLENPSLRGYTTNFATTERNAMLTKTFRKGKMKRAIKKVLAEAKPRILGAGTLANQLIAYKNIEKELVKDKEDIIEENKKLEARLGKYRLDAGKAKEVVLCEAKKTWDKQAEEIRVDLVKDKEEVLDEVRVVLTRDNLDACKKMNANFVGQFDAVDERKEFYKGLAVAGNLVFIDSDVEDEIPKTLEAPEVLEVPIVTIPEGILAEDLLDELTSDVPVKVNAKISPLAE</sequence>
<reference evidence="3 4" key="1">
    <citation type="journal article" date="2020" name="IScience">
        <title>Genome Sequencing of the Endangered Kingdonia uniflora (Circaeasteraceae, Ranunculales) Reveals Potential Mechanisms of Evolutionary Specialization.</title>
        <authorList>
            <person name="Sun Y."/>
            <person name="Deng T."/>
            <person name="Zhang A."/>
            <person name="Moore M.J."/>
            <person name="Landis J.B."/>
            <person name="Lin N."/>
            <person name="Zhang H."/>
            <person name="Zhang X."/>
            <person name="Huang J."/>
            <person name="Zhang X."/>
            <person name="Sun H."/>
            <person name="Wang H."/>
        </authorList>
    </citation>
    <scope>NUCLEOTIDE SEQUENCE [LARGE SCALE GENOMIC DNA]</scope>
    <source>
        <strain evidence="3">TB1705</strain>
        <tissue evidence="3">Leaf</tissue>
    </source>
</reference>
<keyword evidence="1" id="KW-0175">Coiled coil</keyword>
<dbReference type="PROSITE" id="PS51388">
    <property type="entry name" value="GED"/>
    <property type="match status" value="1"/>
</dbReference>
<dbReference type="AlphaFoldDB" id="A0A7J7PA35"/>
<evidence type="ECO:0000259" key="2">
    <source>
        <dbReference type="PROSITE" id="PS51388"/>
    </source>
</evidence>
<dbReference type="InterPro" id="IPR020850">
    <property type="entry name" value="GED_dom"/>
</dbReference>
<evidence type="ECO:0000313" key="4">
    <source>
        <dbReference type="Proteomes" id="UP000541444"/>
    </source>
</evidence>
<keyword evidence="4" id="KW-1185">Reference proteome</keyword>
<proteinExistence type="predicted"/>
<dbReference type="GO" id="GO:0016020">
    <property type="term" value="C:membrane"/>
    <property type="evidence" value="ECO:0007669"/>
    <property type="project" value="TreeGrafter"/>
</dbReference>
<protein>
    <recommendedName>
        <fullName evidence="2">GED domain-containing protein</fullName>
    </recommendedName>
</protein>
<dbReference type="InterPro" id="IPR003130">
    <property type="entry name" value="GED"/>
</dbReference>
<name>A0A7J7PA35_9MAGN</name>
<dbReference type="GO" id="GO:0005737">
    <property type="term" value="C:cytoplasm"/>
    <property type="evidence" value="ECO:0007669"/>
    <property type="project" value="TreeGrafter"/>
</dbReference>
<feature type="coiled-coil region" evidence="1">
    <location>
        <begin position="769"/>
        <end position="800"/>
    </location>
</feature>